<proteinExistence type="inferred from homology"/>
<feature type="domain" description="Homologous-pairing protein 2 winged helix" evidence="9">
    <location>
        <begin position="4"/>
        <end position="61"/>
    </location>
</feature>
<evidence type="ECO:0000313" key="11">
    <source>
        <dbReference type="EMBL" id="KAK9831818.1"/>
    </source>
</evidence>
<dbReference type="GO" id="GO:0000709">
    <property type="term" value="P:meiotic joint molecule formation"/>
    <property type="evidence" value="ECO:0007669"/>
    <property type="project" value="TreeGrafter"/>
</dbReference>
<feature type="domain" description="Leucine zipper with capping helix" evidence="10">
    <location>
        <begin position="144"/>
        <end position="198"/>
    </location>
</feature>
<dbReference type="Gene3D" id="1.10.10.10">
    <property type="entry name" value="Winged helix-like DNA-binding domain superfamily/Winged helix DNA-binding domain"/>
    <property type="match status" value="1"/>
</dbReference>
<dbReference type="InterPro" id="IPR036388">
    <property type="entry name" value="WH-like_DNA-bd_sf"/>
</dbReference>
<dbReference type="Pfam" id="PF18517">
    <property type="entry name" value="LZ3wCH"/>
    <property type="match status" value="1"/>
</dbReference>
<evidence type="ECO:0000256" key="7">
    <source>
        <dbReference type="ARBA" id="ARBA00023254"/>
    </source>
</evidence>
<keyword evidence="5" id="KW-0233">DNA recombination</keyword>
<keyword evidence="12" id="KW-1185">Reference proteome</keyword>
<dbReference type="Pfam" id="PF07106">
    <property type="entry name" value="WHD_TBPIP"/>
    <property type="match status" value="1"/>
</dbReference>
<evidence type="ECO:0000256" key="1">
    <source>
        <dbReference type="ARBA" id="ARBA00004123"/>
    </source>
</evidence>
<organism evidence="11 12">
    <name type="scientific">Apatococcus lobatus</name>
    <dbReference type="NCBI Taxonomy" id="904363"/>
    <lineage>
        <taxon>Eukaryota</taxon>
        <taxon>Viridiplantae</taxon>
        <taxon>Chlorophyta</taxon>
        <taxon>core chlorophytes</taxon>
        <taxon>Trebouxiophyceae</taxon>
        <taxon>Chlorellales</taxon>
        <taxon>Chlorellaceae</taxon>
        <taxon>Apatococcus</taxon>
    </lineage>
</organism>
<dbReference type="GO" id="GO:0007129">
    <property type="term" value="P:homologous chromosome pairing at meiosis"/>
    <property type="evidence" value="ECO:0007669"/>
    <property type="project" value="TreeGrafter"/>
</dbReference>
<dbReference type="GO" id="GO:0000794">
    <property type="term" value="C:condensed nuclear chromosome"/>
    <property type="evidence" value="ECO:0007669"/>
    <property type="project" value="TreeGrafter"/>
</dbReference>
<evidence type="ECO:0000256" key="8">
    <source>
        <dbReference type="SAM" id="Coils"/>
    </source>
</evidence>
<dbReference type="GO" id="GO:0120231">
    <property type="term" value="C:DNA recombinase auxiliary factor complex"/>
    <property type="evidence" value="ECO:0007669"/>
    <property type="project" value="TreeGrafter"/>
</dbReference>
<dbReference type="PANTHER" id="PTHR15938:SF0">
    <property type="entry name" value="HOMOLOGOUS-PAIRING PROTEIN 2 HOMOLOG"/>
    <property type="match status" value="1"/>
</dbReference>
<gene>
    <name evidence="11" type="ORF">WJX74_010645</name>
</gene>
<protein>
    <recommendedName>
        <fullName evidence="3">Homologous-pairing protein 2 homolog</fullName>
    </recommendedName>
</protein>
<comment type="similarity">
    <text evidence="2">Belongs to the HOP2 family.</text>
</comment>
<dbReference type="AlphaFoldDB" id="A0AAW1RDT5"/>
<dbReference type="PANTHER" id="PTHR15938">
    <property type="entry name" value="TBP-1 INTERACTING PROTEIN"/>
    <property type="match status" value="1"/>
</dbReference>
<dbReference type="GO" id="GO:0003690">
    <property type="term" value="F:double-stranded DNA binding"/>
    <property type="evidence" value="ECO:0007669"/>
    <property type="project" value="TreeGrafter"/>
</dbReference>
<evidence type="ECO:0000256" key="6">
    <source>
        <dbReference type="ARBA" id="ARBA00023242"/>
    </source>
</evidence>
<keyword evidence="4 8" id="KW-0175">Coiled coil</keyword>
<feature type="coiled-coil region" evidence="8">
    <location>
        <begin position="72"/>
        <end position="116"/>
    </location>
</feature>
<comment type="subcellular location">
    <subcellularLocation>
        <location evidence="1">Nucleus</location>
    </subcellularLocation>
</comment>
<dbReference type="InterPro" id="IPR010776">
    <property type="entry name" value="Hop2_WH_dom"/>
</dbReference>
<evidence type="ECO:0000256" key="3">
    <source>
        <dbReference type="ARBA" id="ARBA00016093"/>
    </source>
</evidence>
<evidence type="ECO:0000256" key="4">
    <source>
        <dbReference type="ARBA" id="ARBA00023054"/>
    </source>
</evidence>
<comment type="caution">
    <text evidence="11">The sequence shown here is derived from an EMBL/GenBank/DDBJ whole genome shotgun (WGS) entry which is preliminary data.</text>
</comment>
<reference evidence="11 12" key="1">
    <citation type="journal article" date="2024" name="Nat. Commun.">
        <title>Phylogenomics reveals the evolutionary origins of lichenization in chlorophyte algae.</title>
        <authorList>
            <person name="Puginier C."/>
            <person name="Libourel C."/>
            <person name="Otte J."/>
            <person name="Skaloud P."/>
            <person name="Haon M."/>
            <person name="Grisel S."/>
            <person name="Petersen M."/>
            <person name="Berrin J.G."/>
            <person name="Delaux P.M."/>
            <person name="Dal Grande F."/>
            <person name="Keller J."/>
        </authorList>
    </citation>
    <scope>NUCLEOTIDE SEQUENCE [LARGE SCALE GENOMIC DNA]</scope>
    <source>
        <strain evidence="11 12">SAG 2145</strain>
    </source>
</reference>
<dbReference type="InterPro" id="IPR040661">
    <property type="entry name" value="LZ3wCH"/>
</dbReference>
<dbReference type="GO" id="GO:0010774">
    <property type="term" value="P:meiotic strand invasion involved in reciprocal meiotic recombination"/>
    <property type="evidence" value="ECO:0007669"/>
    <property type="project" value="TreeGrafter"/>
</dbReference>
<dbReference type="Proteomes" id="UP001438707">
    <property type="component" value="Unassembled WGS sequence"/>
</dbReference>
<evidence type="ECO:0000256" key="5">
    <source>
        <dbReference type="ARBA" id="ARBA00023172"/>
    </source>
</evidence>
<name>A0AAW1RDT5_9CHLO</name>
<evidence type="ECO:0000259" key="10">
    <source>
        <dbReference type="Pfam" id="PF18517"/>
    </source>
</evidence>
<dbReference type="GO" id="GO:0120230">
    <property type="term" value="F:recombinase activator activity"/>
    <property type="evidence" value="ECO:0007669"/>
    <property type="project" value="TreeGrafter"/>
</dbReference>
<evidence type="ECO:0000313" key="12">
    <source>
        <dbReference type="Proteomes" id="UP001438707"/>
    </source>
</evidence>
<keyword evidence="7" id="KW-0469">Meiosis</keyword>
<evidence type="ECO:0000256" key="2">
    <source>
        <dbReference type="ARBA" id="ARBA00007922"/>
    </source>
</evidence>
<keyword evidence="6" id="KW-0539">Nucleus</keyword>
<dbReference type="EMBL" id="JALJOS010000013">
    <property type="protein sequence ID" value="KAK9831818.1"/>
    <property type="molecule type" value="Genomic_DNA"/>
</dbReference>
<sequence>MADGRVLQLVKEQNKPFSVQGLVDMLAQYGCKKAQITRALENFVESKQLLCKEFGKTKLYLPPQDDLPTFSNQELEAKQQQYKSLAQKCEAVHDDIKSTQKELASLQSSLTEQEVLDQTRHLEQQIASSQGKLDSLKGGKKLITTAEKDAADAAFTSMMEQWSKRRRIFKNIWAAIGESVETQEAQFFEDLGIETDEAAGHDFSTYSQLLPKKAKKR</sequence>
<evidence type="ECO:0000259" key="9">
    <source>
        <dbReference type="Pfam" id="PF07106"/>
    </source>
</evidence>
<accession>A0AAW1RDT5</accession>